<sequence>MALTTDTSALTAIGNDYGFAAVFSRQVEALAQKGDLVIGISTSGNSDNVVNGLIAAREWGCRVIGLTGNGGGRMVEMCDVMLNVNCRTTARIQEMHILIGHLLCSAMDRAII</sequence>
<dbReference type="EMBL" id="CP071880">
    <property type="protein sequence ID" value="QTE53766.1"/>
    <property type="molecule type" value="Genomic_DNA"/>
</dbReference>
<accession>A0ABX7ULR0</accession>
<dbReference type="Gene3D" id="3.40.50.10490">
    <property type="entry name" value="Glucose-6-phosphate isomerase like protein, domain 1"/>
    <property type="match status" value="1"/>
</dbReference>
<proteinExistence type="predicted"/>
<keyword evidence="3" id="KW-1185">Reference proteome</keyword>
<evidence type="ECO:0000259" key="1">
    <source>
        <dbReference type="PROSITE" id="PS51464"/>
    </source>
</evidence>
<evidence type="ECO:0000313" key="3">
    <source>
        <dbReference type="Proteomes" id="UP000663940"/>
    </source>
</evidence>
<feature type="domain" description="SIS" evidence="1">
    <location>
        <begin position="1"/>
        <end position="112"/>
    </location>
</feature>
<dbReference type="InterPro" id="IPR035461">
    <property type="entry name" value="GmhA/DiaA"/>
</dbReference>
<dbReference type="PROSITE" id="PS51464">
    <property type="entry name" value="SIS"/>
    <property type="match status" value="1"/>
</dbReference>
<dbReference type="InterPro" id="IPR001347">
    <property type="entry name" value="SIS_dom"/>
</dbReference>
<reference evidence="2 3" key="1">
    <citation type="submission" date="2021-03" db="EMBL/GenBank/DDBJ databases">
        <title>Mucilaginibacter strains isolated from gold and copper mining confer multi heavy-metal resistance.</title>
        <authorList>
            <person name="Li Y."/>
        </authorList>
    </citation>
    <scope>NUCLEOTIDE SEQUENCE [LARGE SCALE GENOMIC DNA]</scope>
    <source>
        <strain evidence="2 3">P2-4</strain>
    </source>
</reference>
<organism evidence="2 3">
    <name type="scientific">Mucilaginibacter rubeus</name>
    <dbReference type="NCBI Taxonomy" id="2027860"/>
    <lineage>
        <taxon>Bacteria</taxon>
        <taxon>Pseudomonadati</taxon>
        <taxon>Bacteroidota</taxon>
        <taxon>Sphingobacteriia</taxon>
        <taxon>Sphingobacteriales</taxon>
        <taxon>Sphingobacteriaceae</taxon>
        <taxon>Mucilaginibacter</taxon>
    </lineage>
</organism>
<gene>
    <name evidence="2" type="ORF">J3L21_29465</name>
</gene>
<dbReference type="Proteomes" id="UP000663940">
    <property type="component" value="Chromosome"/>
</dbReference>
<name>A0ABX7ULR0_9SPHI</name>
<dbReference type="CDD" id="cd05006">
    <property type="entry name" value="SIS_GmhA"/>
    <property type="match status" value="1"/>
</dbReference>
<evidence type="ECO:0000313" key="2">
    <source>
        <dbReference type="EMBL" id="QTE53766.1"/>
    </source>
</evidence>
<dbReference type="PANTHER" id="PTHR30390:SF6">
    <property type="entry name" value="DNAA INITIATOR-ASSOCIATING PROTEIN DIAA"/>
    <property type="match status" value="1"/>
</dbReference>
<protein>
    <submittedName>
        <fullName evidence="2">SIS domain-containing protein</fullName>
    </submittedName>
</protein>
<dbReference type="InterPro" id="IPR046348">
    <property type="entry name" value="SIS_dom_sf"/>
</dbReference>
<dbReference type="PANTHER" id="PTHR30390">
    <property type="entry name" value="SEDOHEPTULOSE 7-PHOSPHATE ISOMERASE / DNAA INITIATOR-ASSOCIATING FACTOR FOR REPLICATION INITIATION"/>
    <property type="match status" value="1"/>
</dbReference>
<dbReference type="InterPro" id="IPR050099">
    <property type="entry name" value="SIS_GmhA/DiaA_subfam"/>
</dbReference>
<dbReference type="SUPFAM" id="SSF53697">
    <property type="entry name" value="SIS domain"/>
    <property type="match status" value="1"/>
</dbReference>
<dbReference type="Pfam" id="PF13580">
    <property type="entry name" value="SIS_2"/>
    <property type="match status" value="1"/>
</dbReference>